<keyword evidence="1" id="KW-0812">Transmembrane</keyword>
<dbReference type="PANTHER" id="PTHR21666:SF270">
    <property type="entry name" value="MUREIN HYDROLASE ACTIVATOR ENVC"/>
    <property type="match status" value="1"/>
</dbReference>
<keyword evidence="1" id="KW-1133">Transmembrane helix</keyword>
<dbReference type="Gene3D" id="2.70.70.10">
    <property type="entry name" value="Glucose Permease (Domain IIA)"/>
    <property type="match status" value="1"/>
</dbReference>
<feature type="transmembrane region" description="Helical" evidence="1">
    <location>
        <begin position="27"/>
        <end position="49"/>
    </location>
</feature>
<dbReference type="InterPro" id="IPR011055">
    <property type="entry name" value="Dup_hybrid_motif"/>
</dbReference>
<dbReference type="PANTHER" id="PTHR21666">
    <property type="entry name" value="PEPTIDASE-RELATED"/>
    <property type="match status" value="1"/>
</dbReference>
<proteinExistence type="predicted"/>
<evidence type="ECO:0000256" key="1">
    <source>
        <dbReference type="SAM" id="Phobius"/>
    </source>
</evidence>
<gene>
    <name evidence="3" type="ORF">FYJ83_17025</name>
</gene>
<reference evidence="3 4" key="1">
    <citation type="submission" date="2019-09" db="EMBL/GenBank/DDBJ databases">
        <title>In-depth cultivation of the pig gut microbiome towards novel bacterial diversity and tailored functional studies.</title>
        <authorList>
            <person name="Wylensek D."/>
            <person name="Hitch T.C.A."/>
            <person name="Clavel T."/>
        </authorList>
    </citation>
    <scope>NUCLEOTIDE SEQUENCE [LARGE SCALE GENOMIC DNA]</scope>
    <source>
        <strain evidence="3 4">WCA3-693-APC-4?</strain>
    </source>
</reference>
<keyword evidence="4" id="KW-1185">Reference proteome</keyword>
<dbReference type="InterPro" id="IPR016047">
    <property type="entry name" value="M23ase_b-sheet_dom"/>
</dbReference>
<evidence type="ECO:0000259" key="2">
    <source>
        <dbReference type="Pfam" id="PF01551"/>
    </source>
</evidence>
<evidence type="ECO:0000313" key="4">
    <source>
        <dbReference type="Proteomes" id="UP000469523"/>
    </source>
</evidence>
<dbReference type="AlphaFoldDB" id="A0A6N7Y2Z9"/>
<dbReference type="GO" id="GO:0004222">
    <property type="term" value="F:metalloendopeptidase activity"/>
    <property type="evidence" value="ECO:0007669"/>
    <property type="project" value="TreeGrafter"/>
</dbReference>
<dbReference type="RefSeq" id="WP_154442686.1">
    <property type="nucleotide sequence ID" value="NZ_VUNQ01000057.1"/>
</dbReference>
<sequence length="362" mass="40223">MADPGSLGIIVKTALSTLSDKRLRKGIGWIIAATLSPFILIIVVILSLLSGTTSHNNMALDLSFNGGSIPDTIPEEYRGHIKDMRRSFTMLDGKIEDINSQIEDGDSLDSIRVKAIFYSLYFGENQPSNIDKAKFVECFVTYREQVRTVIDEEGNEHEETYIVAIPIENISEIYKNIDDIMGRIVTYEDMANTTEIYYRILYGRPAPTYGEEFDDFINGLPLPEGEFVGADGFYSPVGANWRNVVTSEFGYRKDPFTGQTKGHNGIDLGLPRGTPIRSVLDGTVYLTRYSSTGYGYHIMIDHGGGFITFYAHCSKILVTGGQKVKAGDIIGEVGSTGRSTGNHLHFEVRINGEKQNPRNYLP</sequence>
<protein>
    <submittedName>
        <fullName evidence="3">M23 family metallopeptidase</fullName>
    </submittedName>
</protein>
<keyword evidence="1" id="KW-0472">Membrane</keyword>
<dbReference type="EMBL" id="VUNQ01000057">
    <property type="protein sequence ID" value="MSU03165.1"/>
    <property type="molecule type" value="Genomic_DNA"/>
</dbReference>
<feature type="domain" description="M23ase beta-sheet core" evidence="2">
    <location>
        <begin position="262"/>
        <end position="357"/>
    </location>
</feature>
<dbReference type="CDD" id="cd12797">
    <property type="entry name" value="M23_peptidase"/>
    <property type="match status" value="1"/>
</dbReference>
<accession>A0A6N7Y2Z9</accession>
<dbReference type="Pfam" id="PF01551">
    <property type="entry name" value="Peptidase_M23"/>
    <property type="match status" value="1"/>
</dbReference>
<name>A0A6N7Y2Z9_9FIRM</name>
<dbReference type="Proteomes" id="UP000469523">
    <property type="component" value="Unassembled WGS sequence"/>
</dbReference>
<evidence type="ECO:0000313" key="3">
    <source>
        <dbReference type="EMBL" id="MSU03165.1"/>
    </source>
</evidence>
<comment type="caution">
    <text evidence="3">The sequence shown here is derived from an EMBL/GenBank/DDBJ whole genome shotgun (WGS) entry which is preliminary data.</text>
</comment>
<dbReference type="InterPro" id="IPR050570">
    <property type="entry name" value="Cell_wall_metabolism_enzyme"/>
</dbReference>
<dbReference type="SUPFAM" id="SSF51261">
    <property type="entry name" value="Duplicated hybrid motif"/>
    <property type="match status" value="1"/>
</dbReference>
<organism evidence="3 4">
    <name type="scientific">Tissierella pigra</name>
    <dbReference type="NCBI Taxonomy" id="2607614"/>
    <lineage>
        <taxon>Bacteria</taxon>
        <taxon>Bacillati</taxon>
        <taxon>Bacillota</taxon>
        <taxon>Tissierellia</taxon>
        <taxon>Tissierellales</taxon>
        <taxon>Tissierellaceae</taxon>
        <taxon>Tissierella</taxon>
    </lineage>
</organism>